<protein>
    <submittedName>
        <fullName evidence="6">Molybdopterin-dependent oxidoreductase</fullName>
    </submittedName>
</protein>
<evidence type="ECO:0000256" key="4">
    <source>
        <dbReference type="ARBA" id="ARBA00023014"/>
    </source>
</evidence>
<evidence type="ECO:0000313" key="7">
    <source>
        <dbReference type="Proteomes" id="UP001487305"/>
    </source>
</evidence>
<dbReference type="PROSITE" id="PS51669">
    <property type="entry name" value="4FE4S_MOW_BIS_MGD"/>
    <property type="match status" value="1"/>
</dbReference>
<dbReference type="InterPro" id="IPR009010">
    <property type="entry name" value="Asp_de-COase-like_dom_sf"/>
</dbReference>
<dbReference type="Gene3D" id="3.40.228.10">
    <property type="entry name" value="Dimethylsulfoxide Reductase, domain 2"/>
    <property type="match status" value="1"/>
</dbReference>
<dbReference type="Gene3D" id="2.20.25.90">
    <property type="entry name" value="ADC-like domains"/>
    <property type="match status" value="1"/>
</dbReference>
<dbReference type="InterPro" id="IPR037949">
    <property type="entry name" value="MopB_CT_Acetylene-hydratase"/>
</dbReference>
<dbReference type="InterPro" id="IPR050612">
    <property type="entry name" value="Prok_Mopterin_Oxidored"/>
</dbReference>
<dbReference type="Proteomes" id="UP001487305">
    <property type="component" value="Unassembled WGS sequence"/>
</dbReference>
<evidence type="ECO:0000313" key="6">
    <source>
        <dbReference type="EMBL" id="MEQ3363881.1"/>
    </source>
</evidence>
<comment type="similarity">
    <text evidence="1">Belongs to the prokaryotic molybdopterin-containing oxidoreductase family.</text>
</comment>
<dbReference type="SUPFAM" id="SSF50692">
    <property type="entry name" value="ADC-like"/>
    <property type="match status" value="1"/>
</dbReference>
<evidence type="ECO:0000256" key="3">
    <source>
        <dbReference type="ARBA" id="ARBA00023004"/>
    </source>
</evidence>
<dbReference type="InterPro" id="IPR006656">
    <property type="entry name" value="Mopterin_OxRdtase"/>
</dbReference>
<proteinExistence type="inferred from homology"/>
<evidence type="ECO:0000256" key="1">
    <source>
        <dbReference type="ARBA" id="ARBA00010312"/>
    </source>
</evidence>
<dbReference type="Gene3D" id="3.90.55.10">
    <property type="entry name" value="Dimethylsulfoxide Reductase, domain 3"/>
    <property type="match status" value="1"/>
</dbReference>
<evidence type="ECO:0000256" key="2">
    <source>
        <dbReference type="ARBA" id="ARBA00022723"/>
    </source>
</evidence>
<dbReference type="Gene3D" id="3.40.50.740">
    <property type="match status" value="1"/>
</dbReference>
<feature type="domain" description="4Fe-4S Mo/W bis-MGD-type" evidence="5">
    <location>
        <begin position="25"/>
        <end position="81"/>
    </location>
</feature>
<organism evidence="6 7">
    <name type="scientific">Raoultibacter massiliensis</name>
    <dbReference type="NCBI Taxonomy" id="1852371"/>
    <lineage>
        <taxon>Bacteria</taxon>
        <taxon>Bacillati</taxon>
        <taxon>Actinomycetota</taxon>
        <taxon>Coriobacteriia</taxon>
        <taxon>Eggerthellales</taxon>
        <taxon>Eggerthellaceae</taxon>
        <taxon>Raoultibacter</taxon>
    </lineage>
</organism>
<dbReference type="CDD" id="cd02781">
    <property type="entry name" value="MopB_CT_Acetylene-hydratase"/>
    <property type="match status" value="1"/>
</dbReference>
<dbReference type="SMART" id="SM00926">
    <property type="entry name" value="Molybdop_Fe4S4"/>
    <property type="match status" value="1"/>
</dbReference>
<dbReference type="Gene3D" id="2.40.40.20">
    <property type="match status" value="1"/>
</dbReference>
<evidence type="ECO:0000259" key="5">
    <source>
        <dbReference type="PROSITE" id="PS51669"/>
    </source>
</evidence>
<name>A0ABV1JFK9_9ACTN</name>
<dbReference type="InterPro" id="IPR006963">
    <property type="entry name" value="Mopterin_OxRdtase_4Fe-4S_dom"/>
</dbReference>
<gene>
    <name evidence="6" type="ORF">AAA083_12925</name>
</gene>
<dbReference type="PANTHER" id="PTHR43742:SF6">
    <property type="entry name" value="OXIDOREDUCTASE YYAE-RELATED"/>
    <property type="match status" value="1"/>
</dbReference>
<dbReference type="Pfam" id="PF04879">
    <property type="entry name" value="Molybdop_Fe4S4"/>
    <property type="match status" value="1"/>
</dbReference>
<dbReference type="EMBL" id="JBBNOP010000013">
    <property type="protein sequence ID" value="MEQ3363881.1"/>
    <property type="molecule type" value="Genomic_DNA"/>
</dbReference>
<dbReference type="PANTHER" id="PTHR43742">
    <property type="entry name" value="TRIMETHYLAMINE-N-OXIDE REDUCTASE"/>
    <property type="match status" value="1"/>
</dbReference>
<sequence length="791" mass="89293">MERKSLEELYHKGELQWEEDEFTVCRSFQFTPPGCHNSCGILYYMKDGKLDHAEGDPLFPYNNGRLCARCLNLTEAAYGEGRLKYPMKRAKEDRGKDKWERISWDEALDLIEEKYNELTGKYGPETVFGFVGTGRNVCFHMPWVVRNAFRSPNVFCSLFSGDSCALPRSASTGAIMGGLPEPDMGQFNESRYDHPQYEFPGTILIWGSNPLISNADAFFGAWITDCMQKGGSKLVVVDPRVNWLASRAEVYIPIRPAADGAVAMAMNTVIIEEGLYDHEFVEYWCYGFEEYAAACAEWTPERAAEIAWCDAEDIRRAARLIATNGPCAFPFAVSNDHKRNGVSAYFAMFGMLAITGNYEKPGSNVIASDPWGVGVLMAYAGGSTDGQIAPETMEKRIGYKGYPMREAGMTTVGLGDECLRTLETGKPYPLTMCWMTGTNPIANMSADAPRAYNALKKVEFTVVCDYHMTPTIQALADLVLPVAFNWERNTLRLWYTPVRATRKISEYYECKSDEEICVLVGQRMNPEFFKEKNINDDVDLLEYIITCADHPTSTWHELMDDTGYLWPEYEYGKHESGKLRPDGAVGFGTPTGRIELYSTLFAQFGFSPVPTYQEPDESPYSTPELFEEYPLVLTTGARNWEYFHSEQRDQPHMRATRPDPIVEINPKDAAKYGIENNEWVWIENGIGRCRQRAWVNDGMLEGCVSADHGWWFPEQDPEEPSFYGVFESNINNLVEQCNPGAYSFGAPYRGTLCKVYKCTDENSRITPGQQTVNGGFHELTYRGLVEPPANA</sequence>
<accession>A0ABV1JFK9</accession>
<comment type="caution">
    <text evidence="6">The sequence shown here is derived from an EMBL/GenBank/DDBJ whole genome shotgun (WGS) entry which is preliminary data.</text>
</comment>
<reference evidence="6 7" key="1">
    <citation type="submission" date="2024-04" db="EMBL/GenBank/DDBJ databases">
        <title>Human intestinal bacterial collection.</title>
        <authorList>
            <person name="Pauvert C."/>
            <person name="Hitch T.C.A."/>
            <person name="Clavel T."/>
        </authorList>
    </citation>
    <scope>NUCLEOTIDE SEQUENCE [LARGE SCALE GENOMIC DNA]</scope>
    <source>
        <strain evidence="6 7">CLA-KB-H42</strain>
    </source>
</reference>
<dbReference type="RefSeq" id="WP_102375875.1">
    <property type="nucleotide sequence ID" value="NZ_JBBNOP010000013.1"/>
</dbReference>
<keyword evidence="2" id="KW-0479">Metal-binding</keyword>
<dbReference type="SUPFAM" id="SSF53706">
    <property type="entry name" value="Formate dehydrogenase/DMSO reductase, domains 1-3"/>
    <property type="match status" value="1"/>
</dbReference>
<keyword evidence="7" id="KW-1185">Reference proteome</keyword>
<keyword evidence="3" id="KW-0408">Iron</keyword>
<dbReference type="Pfam" id="PF00384">
    <property type="entry name" value="Molybdopterin"/>
    <property type="match status" value="1"/>
</dbReference>
<dbReference type="InterPro" id="IPR006657">
    <property type="entry name" value="MoPterin_dinucl-bd_dom"/>
</dbReference>
<keyword evidence="4" id="KW-0411">Iron-sulfur</keyword>
<dbReference type="Pfam" id="PF01568">
    <property type="entry name" value="Molydop_binding"/>
    <property type="match status" value="1"/>
</dbReference>